<dbReference type="EMBL" id="CM046398">
    <property type="protein sequence ID" value="KAI8532450.1"/>
    <property type="molecule type" value="Genomic_DNA"/>
</dbReference>
<reference evidence="1" key="1">
    <citation type="submission" date="2022-02" db="EMBL/GenBank/DDBJ databases">
        <title>Plant Genome Project.</title>
        <authorList>
            <person name="Zhang R.-G."/>
        </authorList>
    </citation>
    <scope>NUCLEOTIDE SEQUENCE</scope>
    <source>
        <strain evidence="1">AT1</strain>
    </source>
</reference>
<comment type="caution">
    <text evidence="1">The sequence shown here is derived from an EMBL/GenBank/DDBJ whole genome shotgun (WGS) entry which is preliminary data.</text>
</comment>
<protein>
    <submittedName>
        <fullName evidence="1">Uncharacterized protein</fullName>
    </submittedName>
</protein>
<gene>
    <name evidence="1" type="ORF">RHMOL_Rhmol11G0215200</name>
</gene>
<sequence>MHFIIDLRDYLPDWVTLGFSASTGGSFETHAVQSWEFSSNLGINETNNIGPLKLGLNKISLGAVLGSVVGSGVFVGGFVLVGFGLWRRSKAKEEDEFEIKMSLENEFKAGAGPKKFSYNQLSRATNNFEEEQKLREGGFDGVYRGFLRELNFHIAVKRISKGSKQGIKEYAAEVKIISRLRHKNLVQLIGWCHEKKELLLVYEFMENDSLDFHLFKGKSLLTWATRFVDHEKQPQTTALAGTMGYLAPECVVTGKASKESDVYSFGVVALEIACGRKPFVTKVPECQMRMVEWVWDLYGKGRLHEAVDPKLGPDFDEQEIERLMIVGLWCAHPDHNFRPKIKQAIHVLNFEALPPILPQKQPALSFFPPPLNTTSTSSNTSQNKYSSYTSNTDSSKFTSSSTASSPSISLLNSM</sequence>
<dbReference type="Proteomes" id="UP001062846">
    <property type="component" value="Chromosome 11"/>
</dbReference>
<organism evidence="1 2">
    <name type="scientific">Rhododendron molle</name>
    <name type="common">Chinese azalea</name>
    <name type="synonym">Azalea mollis</name>
    <dbReference type="NCBI Taxonomy" id="49168"/>
    <lineage>
        <taxon>Eukaryota</taxon>
        <taxon>Viridiplantae</taxon>
        <taxon>Streptophyta</taxon>
        <taxon>Embryophyta</taxon>
        <taxon>Tracheophyta</taxon>
        <taxon>Spermatophyta</taxon>
        <taxon>Magnoliopsida</taxon>
        <taxon>eudicotyledons</taxon>
        <taxon>Gunneridae</taxon>
        <taxon>Pentapetalae</taxon>
        <taxon>asterids</taxon>
        <taxon>Ericales</taxon>
        <taxon>Ericaceae</taxon>
        <taxon>Ericoideae</taxon>
        <taxon>Rhodoreae</taxon>
        <taxon>Rhododendron</taxon>
    </lineage>
</organism>
<accession>A0ACC0LUR1</accession>
<evidence type="ECO:0000313" key="1">
    <source>
        <dbReference type="EMBL" id="KAI8532450.1"/>
    </source>
</evidence>
<proteinExistence type="predicted"/>
<evidence type="ECO:0000313" key="2">
    <source>
        <dbReference type="Proteomes" id="UP001062846"/>
    </source>
</evidence>
<keyword evidence="2" id="KW-1185">Reference proteome</keyword>
<name>A0ACC0LUR1_RHOML</name>